<evidence type="ECO:0000313" key="10">
    <source>
        <dbReference type="EMBL" id="VAX39466.1"/>
    </source>
</evidence>
<dbReference type="NCBIfam" id="TIGR02191">
    <property type="entry name" value="RNaseIII"/>
    <property type="match status" value="1"/>
</dbReference>
<keyword evidence="7" id="KW-0694">RNA-binding</keyword>
<dbReference type="AlphaFoldDB" id="A0A3B1D9E6"/>
<dbReference type="InterPro" id="IPR011907">
    <property type="entry name" value="RNase_III"/>
</dbReference>
<dbReference type="PANTHER" id="PTHR11207:SF0">
    <property type="entry name" value="RIBONUCLEASE 3"/>
    <property type="match status" value="1"/>
</dbReference>
<comment type="similarity">
    <text evidence="2">Belongs to the ribonuclease III family.</text>
</comment>
<evidence type="ECO:0000256" key="7">
    <source>
        <dbReference type="ARBA" id="ARBA00022884"/>
    </source>
</evidence>
<dbReference type="Gene3D" id="3.30.160.20">
    <property type="match status" value="1"/>
</dbReference>
<dbReference type="GO" id="GO:0003725">
    <property type="term" value="F:double-stranded RNA binding"/>
    <property type="evidence" value="ECO:0007669"/>
    <property type="project" value="TreeGrafter"/>
</dbReference>
<evidence type="ECO:0000259" key="8">
    <source>
        <dbReference type="PROSITE" id="PS50137"/>
    </source>
</evidence>
<accession>A0A3B1D9E6</accession>
<evidence type="ECO:0000256" key="2">
    <source>
        <dbReference type="ARBA" id="ARBA00010183"/>
    </source>
</evidence>
<evidence type="ECO:0000259" key="9">
    <source>
        <dbReference type="PROSITE" id="PS50142"/>
    </source>
</evidence>
<evidence type="ECO:0000256" key="6">
    <source>
        <dbReference type="ARBA" id="ARBA00022801"/>
    </source>
</evidence>
<dbReference type="FunFam" id="1.10.1520.10:FF:000001">
    <property type="entry name" value="Ribonuclease 3"/>
    <property type="match status" value="1"/>
</dbReference>
<proteinExistence type="inferred from homology"/>
<dbReference type="PROSITE" id="PS50137">
    <property type="entry name" value="DS_RBD"/>
    <property type="match status" value="1"/>
</dbReference>
<evidence type="ECO:0000256" key="5">
    <source>
        <dbReference type="ARBA" id="ARBA00022759"/>
    </source>
</evidence>
<dbReference type="PROSITE" id="PS00517">
    <property type="entry name" value="RNASE_3_1"/>
    <property type="match status" value="1"/>
</dbReference>
<feature type="domain" description="RNase III" evidence="9">
    <location>
        <begin position="13"/>
        <end position="137"/>
    </location>
</feature>
<gene>
    <name evidence="10" type="ORF">MNBD_PLANCTO02-3115</name>
</gene>
<reference evidence="10" key="1">
    <citation type="submission" date="2018-06" db="EMBL/GenBank/DDBJ databases">
        <authorList>
            <person name="Zhirakovskaya E."/>
        </authorList>
    </citation>
    <scope>NUCLEOTIDE SEQUENCE</scope>
</reference>
<dbReference type="Pfam" id="PF14622">
    <property type="entry name" value="Ribonucleas_3_3"/>
    <property type="match status" value="1"/>
</dbReference>
<organism evidence="10">
    <name type="scientific">hydrothermal vent metagenome</name>
    <dbReference type="NCBI Taxonomy" id="652676"/>
    <lineage>
        <taxon>unclassified sequences</taxon>
        <taxon>metagenomes</taxon>
        <taxon>ecological metagenomes</taxon>
    </lineage>
</organism>
<dbReference type="InterPro" id="IPR036389">
    <property type="entry name" value="RNase_III_sf"/>
</dbReference>
<dbReference type="CDD" id="cd00593">
    <property type="entry name" value="RIBOc"/>
    <property type="match status" value="1"/>
</dbReference>
<dbReference type="InterPro" id="IPR014720">
    <property type="entry name" value="dsRBD_dom"/>
</dbReference>
<dbReference type="EMBL" id="UOGL01000333">
    <property type="protein sequence ID" value="VAX39466.1"/>
    <property type="molecule type" value="Genomic_DNA"/>
</dbReference>
<name>A0A3B1D9E6_9ZZZZ</name>
<dbReference type="PROSITE" id="PS50142">
    <property type="entry name" value="RNASE_3_2"/>
    <property type="match status" value="1"/>
</dbReference>
<dbReference type="Gene3D" id="1.10.1520.10">
    <property type="entry name" value="Ribonuclease III domain"/>
    <property type="match status" value="1"/>
</dbReference>
<protein>
    <recommendedName>
        <fullName evidence="3">ribonuclease III</fullName>
        <ecNumber evidence="3">3.1.26.3</ecNumber>
    </recommendedName>
</protein>
<evidence type="ECO:0000256" key="3">
    <source>
        <dbReference type="ARBA" id="ARBA00012177"/>
    </source>
</evidence>
<keyword evidence="6 10" id="KW-0378">Hydrolase</keyword>
<feature type="domain" description="DRBM" evidence="8">
    <location>
        <begin position="164"/>
        <end position="233"/>
    </location>
</feature>
<evidence type="ECO:0000256" key="4">
    <source>
        <dbReference type="ARBA" id="ARBA00022722"/>
    </source>
</evidence>
<dbReference type="PANTHER" id="PTHR11207">
    <property type="entry name" value="RIBONUCLEASE III"/>
    <property type="match status" value="1"/>
</dbReference>
<dbReference type="SUPFAM" id="SSF54768">
    <property type="entry name" value="dsRNA-binding domain-like"/>
    <property type="match status" value="1"/>
</dbReference>
<comment type="catalytic activity">
    <reaction evidence="1">
        <text>Endonucleolytic cleavage to 5'-phosphomonoester.</text>
        <dbReference type="EC" id="3.1.26.3"/>
    </reaction>
</comment>
<sequence length="236" mass="26264">MSESQDHIKIKSLDACEEALQYTFQDRDLLTLSLTHASIANTRIDSNERLEFLGDAILGTIVCEMLYHRFPNSTEGELTRLKSILVSRNTCALICDEQDLCQFLLLGKGLLQNNTIPSSIQGGAIEAIVAAVYFDGGLEPTREIVERWMAPQLGAIFDDNHGENFKSLLQQYSQKETGETPTYRLLEEQGPDHNKTFHISAVIGSRVFPPAWGSSKKESEQSAAKMALEIVDAEEL</sequence>
<dbReference type="GO" id="GO:0004525">
    <property type="term" value="F:ribonuclease III activity"/>
    <property type="evidence" value="ECO:0007669"/>
    <property type="project" value="UniProtKB-EC"/>
</dbReference>
<dbReference type="SUPFAM" id="SSF69065">
    <property type="entry name" value="RNase III domain-like"/>
    <property type="match status" value="1"/>
</dbReference>
<dbReference type="GO" id="GO:0006364">
    <property type="term" value="P:rRNA processing"/>
    <property type="evidence" value="ECO:0007669"/>
    <property type="project" value="InterPro"/>
</dbReference>
<keyword evidence="4" id="KW-0540">Nuclease</keyword>
<dbReference type="SMART" id="SM00358">
    <property type="entry name" value="DSRM"/>
    <property type="match status" value="1"/>
</dbReference>
<dbReference type="SMART" id="SM00535">
    <property type="entry name" value="RIBOc"/>
    <property type="match status" value="1"/>
</dbReference>
<dbReference type="HAMAP" id="MF_00104">
    <property type="entry name" value="RNase_III"/>
    <property type="match status" value="1"/>
</dbReference>
<dbReference type="CDD" id="cd10845">
    <property type="entry name" value="DSRM_RNAse_III_family"/>
    <property type="match status" value="1"/>
</dbReference>
<dbReference type="InterPro" id="IPR000999">
    <property type="entry name" value="RNase_III_dom"/>
</dbReference>
<dbReference type="EC" id="3.1.26.3" evidence="3"/>
<keyword evidence="5" id="KW-0255">Endonuclease</keyword>
<dbReference type="Pfam" id="PF00035">
    <property type="entry name" value="dsrm"/>
    <property type="match status" value="1"/>
</dbReference>
<dbReference type="GO" id="GO:0010468">
    <property type="term" value="P:regulation of gene expression"/>
    <property type="evidence" value="ECO:0007669"/>
    <property type="project" value="TreeGrafter"/>
</dbReference>
<evidence type="ECO:0000256" key="1">
    <source>
        <dbReference type="ARBA" id="ARBA00000109"/>
    </source>
</evidence>